<dbReference type="Pfam" id="PF13516">
    <property type="entry name" value="LRR_6"/>
    <property type="match status" value="1"/>
</dbReference>
<evidence type="ECO:0000256" key="2">
    <source>
        <dbReference type="ARBA" id="ARBA00022737"/>
    </source>
</evidence>
<gene>
    <name evidence="3" type="primary">AVEN_203886_1</name>
    <name evidence="3" type="ORF">CDAR_603381</name>
</gene>
<dbReference type="SMART" id="SM00369">
    <property type="entry name" value="LRR_TYP"/>
    <property type="match status" value="4"/>
</dbReference>
<dbReference type="PANTHER" id="PTHR45712:SF22">
    <property type="entry name" value="INSULIN-LIKE GROWTH FACTOR-BINDING PROTEIN COMPLEX ACID LABILE SUBUNIT"/>
    <property type="match status" value="1"/>
</dbReference>
<dbReference type="PANTHER" id="PTHR45712">
    <property type="entry name" value="AGAP008170-PA"/>
    <property type="match status" value="1"/>
</dbReference>
<dbReference type="InterPro" id="IPR032675">
    <property type="entry name" value="LRR_dom_sf"/>
</dbReference>
<dbReference type="Gene3D" id="3.80.10.10">
    <property type="entry name" value="Ribonuclease Inhibitor"/>
    <property type="match status" value="2"/>
</dbReference>
<reference evidence="3 4" key="1">
    <citation type="submission" date="2021-06" db="EMBL/GenBank/DDBJ databases">
        <title>Caerostris darwini draft genome.</title>
        <authorList>
            <person name="Kono N."/>
            <person name="Arakawa K."/>
        </authorList>
    </citation>
    <scope>NUCLEOTIDE SEQUENCE [LARGE SCALE GENOMIC DNA]</scope>
</reference>
<evidence type="ECO:0000313" key="4">
    <source>
        <dbReference type="Proteomes" id="UP001054837"/>
    </source>
</evidence>
<organism evidence="3 4">
    <name type="scientific">Caerostris darwini</name>
    <dbReference type="NCBI Taxonomy" id="1538125"/>
    <lineage>
        <taxon>Eukaryota</taxon>
        <taxon>Metazoa</taxon>
        <taxon>Ecdysozoa</taxon>
        <taxon>Arthropoda</taxon>
        <taxon>Chelicerata</taxon>
        <taxon>Arachnida</taxon>
        <taxon>Araneae</taxon>
        <taxon>Araneomorphae</taxon>
        <taxon>Entelegynae</taxon>
        <taxon>Araneoidea</taxon>
        <taxon>Araneidae</taxon>
        <taxon>Caerostris</taxon>
    </lineage>
</organism>
<name>A0AAV4SLN7_9ARAC</name>
<keyword evidence="1" id="KW-0433">Leucine-rich repeat</keyword>
<dbReference type="SUPFAM" id="SSF52058">
    <property type="entry name" value="L domain-like"/>
    <property type="match status" value="1"/>
</dbReference>
<dbReference type="Proteomes" id="UP001054837">
    <property type="component" value="Unassembled WGS sequence"/>
</dbReference>
<proteinExistence type="predicted"/>
<evidence type="ECO:0000313" key="3">
    <source>
        <dbReference type="EMBL" id="GIY34690.1"/>
    </source>
</evidence>
<keyword evidence="2" id="KW-0677">Repeat</keyword>
<dbReference type="InterPro" id="IPR050333">
    <property type="entry name" value="SLRP"/>
</dbReference>
<evidence type="ECO:0000256" key="1">
    <source>
        <dbReference type="ARBA" id="ARBA00022614"/>
    </source>
</evidence>
<accession>A0AAV4SLN7</accession>
<dbReference type="EMBL" id="BPLQ01008087">
    <property type="protein sequence ID" value="GIY34690.1"/>
    <property type="molecule type" value="Genomic_DNA"/>
</dbReference>
<dbReference type="AlphaFoldDB" id="A0AAV4SLN7"/>
<dbReference type="InterPro" id="IPR001611">
    <property type="entry name" value="Leu-rich_rpt"/>
</dbReference>
<dbReference type="PROSITE" id="PS51450">
    <property type="entry name" value="LRR"/>
    <property type="match status" value="2"/>
</dbReference>
<dbReference type="InterPro" id="IPR003591">
    <property type="entry name" value="Leu-rich_rpt_typical-subtyp"/>
</dbReference>
<protein>
    <submittedName>
        <fullName evidence="3">Uncharacterized protein</fullName>
    </submittedName>
</protein>
<sequence length="329" mass="37800">MSHLLFEPSGTVVNQFFPKEKCQELLPECKCREKYLKVVVLACQNVSDFEAFDHILSNGSVFEVNTTFDITFSGNTVLPKGFLSGLIVDRLTVDDFQTQRVEEGAFDGVLELIEIFVKKSSMKEIPNFRAIRNSLQMLQLDNSQLTQLRGDNLKRLKQLQRLSFVNNSIAHVTADVFRGTKKVKYFDISHNRLTCLPPSLFESWKGLEEVWLTHNQLLHVDHLFLGTNPRSIYLNNNNISDLSGLLHDTMRKLRTLKLSFNPIERIAPNSFSKKAESIRYLQLDHCLIREFDAQICNEMPHLRELDLSFNMIDKVATVHNINITSIKGK</sequence>
<dbReference type="Pfam" id="PF13855">
    <property type="entry name" value="LRR_8"/>
    <property type="match status" value="2"/>
</dbReference>
<comment type="caution">
    <text evidence="3">The sequence shown here is derived from an EMBL/GenBank/DDBJ whole genome shotgun (WGS) entry which is preliminary data.</text>
</comment>
<keyword evidence="4" id="KW-1185">Reference proteome</keyword>